<dbReference type="InParanoid" id="A7AWG2"/>
<dbReference type="InterPro" id="IPR004181">
    <property type="entry name" value="Znf_MIZ"/>
</dbReference>
<dbReference type="STRING" id="5865.A7AWG2"/>
<evidence type="ECO:0000256" key="3">
    <source>
        <dbReference type="ARBA" id="ARBA00022833"/>
    </source>
</evidence>
<comment type="caution">
    <text evidence="5">The sequence shown here is derived from an EMBL/GenBank/DDBJ whole genome shotgun (WGS) entry which is preliminary data.</text>
</comment>
<keyword evidence="1" id="KW-0479">Metal-binding</keyword>
<sequence>MQEDVEVDTTAEVIELTEAWSLCNEDIYRIANQLLSLAFAAKYFGTDFNRARIWDCCVAFYAELRALGEQVEPRANFNYDCVHQILKRTLDPEFVKQENEDVLVEEDKTAVFSICPISRRPISHPVSQRFSSGEDSCDHVFDHTSIEELLRSSNFNVVNCPVAGMS</sequence>
<dbReference type="GeneID" id="5477174"/>
<dbReference type="GO" id="GO:0008270">
    <property type="term" value="F:zinc ion binding"/>
    <property type="evidence" value="ECO:0007669"/>
    <property type="project" value="UniProtKB-KW"/>
</dbReference>
<keyword evidence="6" id="KW-1185">Reference proteome</keyword>
<dbReference type="AlphaFoldDB" id="A7AWG2"/>
<keyword evidence="3" id="KW-0862">Zinc</keyword>
<evidence type="ECO:0000256" key="2">
    <source>
        <dbReference type="ARBA" id="ARBA00022771"/>
    </source>
</evidence>
<dbReference type="Gene3D" id="3.30.40.10">
    <property type="entry name" value="Zinc/RING finger domain, C3HC4 (zinc finger)"/>
    <property type="match status" value="1"/>
</dbReference>
<reference evidence="5 6" key="1">
    <citation type="journal article" date="2007" name="PLoS Pathog.">
        <title>Genome sequence of Babesia bovis and comparative analysis of apicomplexan hemoprotozoa.</title>
        <authorList>
            <person name="Brayton K.A."/>
            <person name="Lau A.O.T."/>
            <person name="Herndon D.R."/>
            <person name="Hannick L."/>
            <person name="Kappmeyer L.S."/>
            <person name="Berens S.J."/>
            <person name="Bidwell S.L."/>
            <person name="Brown W.C."/>
            <person name="Crabtree J."/>
            <person name="Fadrosh D."/>
            <person name="Feldblum T."/>
            <person name="Forberger H.A."/>
            <person name="Haas B.J."/>
            <person name="Howell J.M."/>
            <person name="Khouri H."/>
            <person name="Koo H."/>
            <person name="Mann D.J."/>
            <person name="Norimine J."/>
            <person name="Paulsen I.T."/>
            <person name="Radune D."/>
            <person name="Ren Q."/>
            <person name="Smith R.K. Jr."/>
            <person name="Suarez C.E."/>
            <person name="White O."/>
            <person name="Wortman J.R."/>
            <person name="Knowles D.P. Jr."/>
            <person name="McElwain T.F."/>
            <person name="Nene V.M."/>
        </authorList>
    </citation>
    <scope>NUCLEOTIDE SEQUENCE [LARGE SCALE GENOMIC DNA]</scope>
    <source>
        <strain evidence="5">T2Bo</strain>
    </source>
</reference>
<dbReference type="Proteomes" id="UP000002173">
    <property type="component" value="Chromosome 1"/>
</dbReference>
<evidence type="ECO:0000256" key="1">
    <source>
        <dbReference type="ARBA" id="ARBA00022723"/>
    </source>
</evidence>
<evidence type="ECO:0000259" key="4">
    <source>
        <dbReference type="Pfam" id="PF11789"/>
    </source>
</evidence>
<dbReference type="InterPro" id="IPR013083">
    <property type="entry name" value="Znf_RING/FYVE/PHD"/>
</dbReference>
<organism evidence="5 6">
    <name type="scientific">Babesia bovis</name>
    <dbReference type="NCBI Taxonomy" id="5865"/>
    <lineage>
        <taxon>Eukaryota</taxon>
        <taxon>Sar</taxon>
        <taxon>Alveolata</taxon>
        <taxon>Apicomplexa</taxon>
        <taxon>Aconoidasida</taxon>
        <taxon>Piroplasmida</taxon>
        <taxon>Babesiidae</taxon>
        <taxon>Babesia</taxon>
    </lineage>
</organism>
<proteinExistence type="predicted"/>
<dbReference type="KEGG" id="bbo:BBOV_I003080"/>
<dbReference type="EMBL" id="AAXT01000005">
    <property type="protein sequence ID" value="EDO05390.1"/>
    <property type="molecule type" value="Genomic_DNA"/>
</dbReference>
<feature type="domain" description="SP-RING-type" evidence="4">
    <location>
        <begin position="101"/>
        <end position="164"/>
    </location>
</feature>
<gene>
    <name evidence="5" type="ORF">BBOV_I003080</name>
</gene>
<dbReference type="VEuPathDB" id="PiroplasmaDB:BBOV_I003080"/>
<evidence type="ECO:0000313" key="6">
    <source>
        <dbReference type="Proteomes" id="UP000002173"/>
    </source>
</evidence>
<protein>
    <recommendedName>
        <fullName evidence="4">SP-RING-type domain-containing protein</fullName>
    </recommendedName>
</protein>
<accession>A7AWG2</accession>
<dbReference type="Pfam" id="PF11789">
    <property type="entry name" value="zf-Nse"/>
    <property type="match status" value="1"/>
</dbReference>
<dbReference type="eggNOG" id="KOG2979">
    <property type="taxonomic scope" value="Eukaryota"/>
</dbReference>
<dbReference type="OMA" id="DSCDHVF"/>
<keyword evidence="2" id="KW-0863">Zinc-finger</keyword>
<name>A7AWG2_BABBO</name>
<evidence type="ECO:0000313" key="5">
    <source>
        <dbReference type="EMBL" id="EDO05390.1"/>
    </source>
</evidence>